<dbReference type="PROSITE" id="PS50893">
    <property type="entry name" value="ABC_TRANSPORTER_2"/>
    <property type="match status" value="1"/>
</dbReference>
<dbReference type="eggNOG" id="COG1136">
    <property type="taxonomic scope" value="Bacteria"/>
</dbReference>
<evidence type="ECO:0000256" key="2">
    <source>
        <dbReference type="ARBA" id="ARBA00022741"/>
    </source>
</evidence>
<dbReference type="GO" id="GO:0005886">
    <property type="term" value="C:plasma membrane"/>
    <property type="evidence" value="ECO:0007669"/>
    <property type="project" value="TreeGrafter"/>
</dbReference>
<dbReference type="InterPro" id="IPR003439">
    <property type="entry name" value="ABC_transporter-like_ATP-bd"/>
</dbReference>
<reference evidence="6 7" key="1">
    <citation type="journal article" date="2013" name="J. Bacteriol.">
        <title>Roles of HynAB and Ech, the only two hydrogenases found in the model sulfate reducer Desulfovibrio gigas.</title>
        <authorList>
            <person name="Morais-Silva F.O."/>
            <person name="Santos C.I."/>
            <person name="Rodrigues R."/>
            <person name="Pereira I.A."/>
            <person name="Rodrigues-Pousada C."/>
        </authorList>
    </citation>
    <scope>NUCLEOTIDE SEQUENCE [LARGE SCALE GENOMIC DNA]</scope>
    <source>
        <strain evidence="7">ATCC 19364 / DSM 1382 / NCIMB 9332 / VKM B-1759</strain>
    </source>
</reference>
<dbReference type="GO" id="GO:0022857">
    <property type="term" value="F:transmembrane transporter activity"/>
    <property type="evidence" value="ECO:0007669"/>
    <property type="project" value="UniProtKB-ARBA"/>
</dbReference>
<dbReference type="AlphaFoldDB" id="T2GEY1"/>
<dbReference type="GO" id="GO:0016887">
    <property type="term" value="F:ATP hydrolysis activity"/>
    <property type="evidence" value="ECO:0007669"/>
    <property type="project" value="InterPro"/>
</dbReference>
<dbReference type="InterPro" id="IPR003593">
    <property type="entry name" value="AAA+_ATPase"/>
</dbReference>
<dbReference type="InterPro" id="IPR017871">
    <property type="entry name" value="ABC_transporter-like_CS"/>
</dbReference>
<sequence>MAEPLLRIRNLAKHYRRGEQDIPVLTDITLDIMPGDFLALMGPSGSGKSTLLNCIAGIDQADAGEIVFRGEDLTQYSESELAAWRSHHVGFIFQFYNLIPVLTAQENVELPLLLTDLSARERRAHAVAALSAVGLADRLDHYPGQLSGGQQQRVAIARAVAADPDLLVADEPTGDLDRASAEEVLTLMERLNTELGKTIVMVTHDPRAAERARKLIHLDKGELWIDANGSPYNVPGGDGHAAPQAPGP</sequence>
<dbReference type="FunFam" id="3.40.50.300:FF:000032">
    <property type="entry name" value="Export ABC transporter ATP-binding protein"/>
    <property type="match status" value="1"/>
</dbReference>
<comment type="similarity">
    <text evidence="4">Belongs to the ABC transporter superfamily. Macrolide exporter (TC 3.A.1.122) family.</text>
</comment>
<dbReference type="CDD" id="cd03255">
    <property type="entry name" value="ABC_MJ0796_LolCDE_FtsE"/>
    <property type="match status" value="1"/>
</dbReference>
<protein>
    <submittedName>
        <fullName evidence="6">Putative ABC transporter ATP-binding protein</fullName>
    </submittedName>
</protein>
<dbReference type="Pfam" id="PF00005">
    <property type="entry name" value="ABC_tran"/>
    <property type="match status" value="1"/>
</dbReference>
<dbReference type="GO" id="GO:0005524">
    <property type="term" value="F:ATP binding"/>
    <property type="evidence" value="ECO:0007669"/>
    <property type="project" value="UniProtKB-KW"/>
</dbReference>
<dbReference type="RefSeq" id="WP_021761724.1">
    <property type="nucleotide sequence ID" value="NC_022444.1"/>
</dbReference>
<dbReference type="PANTHER" id="PTHR24220">
    <property type="entry name" value="IMPORT ATP-BINDING PROTEIN"/>
    <property type="match status" value="1"/>
</dbReference>
<reference evidence="7" key="2">
    <citation type="submission" date="2013-07" db="EMBL/GenBank/DDBJ databases">
        <authorList>
            <person name="Morais-Silva F.O."/>
            <person name="Rezende A.M."/>
            <person name="Pimentel C."/>
            <person name="Resende D.M."/>
            <person name="Santos C.I."/>
            <person name="Clemente C."/>
            <person name="de Oliveira L.M."/>
            <person name="da Silva S.M."/>
            <person name="Costa D.A."/>
            <person name="Varela-Raposo A."/>
            <person name="Horacio E.C.A."/>
            <person name="Matos M."/>
            <person name="Flores O."/>
            <person name="Ruiz J.C."/>
            <person name="Rodrigues-Pousada C."/>
        </authorList>
    </citation>
    <scope>NUCLEOTIDE SEQUENCE [LARGE SCALE GENOMIC DNA]</scope>
    <source>
        <strain evidence="7">ATCC 19364 / DSM 1382 / NCIMB 9332 / VKM B-1759</strain>
    </source>
</reference>
<proteinExistence type="inferred from homology"/>
<evidence type="ECO:0000313" key="6">
    <source>
        <dbReference type="EMBL" id="AGW14671.1"/>
    </source>
</evidence>
<evidence type="ECO:0000259" key="5">
    <source>
        <dbReference type="PROSITE" id="PS50893"/>
    </source>
</evidence>
<accession>T2GEY1</accession>
<dbReference type="HOGENOM" id="CLU_000604_1_22_7"/>
<name>T2GEY1_MEGG1</name>
<dbReference type="KEGG" id="dgg:DGI_2946"/>
<dbReference type="PANTHER" id="PTHR24220:SF452">
    <property type="entry name" value="ABC TRANSPORTER ATP-BINDING PROTEIN"/>
    <property type="match status" value="1"/>
</dbReference>
<dbReference type="STRING" id="1121448.DGI_2946"/>
<dbReference type="InterPro" id="IPR015854">
    <property type="entry name" value="ABC_transpr_LolD-like"/>
</dbReference>
<evidence type="ECO:0000313" key="7">
    <source>
        <dbReference type="Proteomes" id="UP000016587"/>
    </source>
</evidence>
<dbReference type="SUPFAM" id="SSF52540">
    <property type="entry name" value="P-loop containing nucleoside triphosphate hydrolases"/>
    <property type="match status" value="1"/>
</dbReference>
<dbReference type="Gene3D" id="3.40.50.300">
    <property type="entry name" value="P-loop containing nucleotide triphosphate hydrolases"/>
    <property type="match status" value="1"/>
</dbReference>
<keyword evidence="1" id="KW-0813">Transport</keyword>
<dbReference type="PATRIC" id="fig|1121448.10.peg.2908"/>
<dbReference type="PROSITE" id="PS00211">
    <property type="entry name" value="ABC_TRANSPORTER_1"/>
    <property type="match status" value="1"/>
</dbReference>
<dbReference type="OrthoDB" id="9809450at2"/>
<evidence type="ECO:0000256" key="4">
    <source>
        <dbReference type="ARBA" id="ARBA00038388"/>
    </source>
</evidence>
<dbReference type="Proteomes" id="UP000016587">
    <property type="component" value="Chromosome"/>
</dbReference>
<dbReference type="InterPro" id="IPR027417">
    <property type="entry name" value="P-loop_NTPase"/>
</dbReference>
<evidence type="ECO:0000256" key="1">
    <source>
        <dbReference type="ARBA" id="ARBA00022448"/>
    </source>
</evidence>
<keyword evidence="2" id="KW-0547">Nucleotide-binding</keyword>
<dbReference type="GO" id="GO:0098796">
    <property type="term" value="C:membrane protein complex"/>
    <property type="evidence" value="ECO:0007669"/>
    <property type="project" value="UniProtKB-ARBA"/>
</dbReference>
<organism evidence="6 7">
    <name type="scientific">Megalodesulfovibrio gigas (strain ATCC 19364 / DSM 1382 / NCIMB 9332 / VKM B-1759)</name>
    <name type="common">Desulfovibrio gigas</name>
    <dbReference type="NCBI Taxonomy" id="1121448"/>
    <lineage>
        <taxon>Bacteria</taxon>
        <taxon>Pseudomonadati</taxon>
        <taxon>Thermodesulfobacteriota</taxon>
        <taxon>Desulfovibrionia</taxon>
        <taxon>Desulfovibrionales</taxon>
        <taxon>Desulfovibrionaceae</taxon>
        <taxon>Megalodesulfovibrio</taxon>
    </lineage>
</organism>
<feature type="domain" description="ABC transporter" evidence="5">
    <location>
        <begin position="6"/>
        <end position="245"/>
    </location>
</feature>
<dbReference type="InterPro" id="IPR017911">
    <property type="entry name" value="MacB-like_ATP-bd"/>
</dbReference>
<evidence type="ECO:0000256" key="3">
    <source>
        <dbReference type="ARBA" id="ARBA00022840"/>
    </source>
</evidence>
<dbReference type="EMBL" id="CP006585">
    <property type="protein sequence ID" value="AGW14671.1"/>
    <property type="molecule type" value="Genomic_DNA"/>
</dbReference>
<keyword evidence="3 6" id="KW-0067">ATP-binding</keyword>
<dbReference type="SMART" id="SM00382">
    <property type="entry name" value="AAA"/>
    <property type="match status" value="1"/>
</dbReference>
<gene>
    <name evidence="6" type="ORF">DGI_2946</name>
</gene>
<keyword evidence="7" id="KW-1185">Reference proteome</keyword>